<dbReference type="InterPro" id="IPR037066">
    <property type="entry name" value="Plug_dom_sf"/>
</dbReference>
<dbReference type="GO" id="GO:0015344">
    <property type="term" value="F:siderophore uptake transmembrane transporter activity"/>
    <property type="evidence" value="ECO:0007669"/>
    <property type="project" value="TreeGrafter"/>
</dbReference>
<protein>
    <submittedName>
        <fullName evidence="15">TonB-dependent receptor</fullName>
    </submittedName>
</protein>
<evidence type="ECO:0000256" key="9">
    <source>
        <dbReference type="ARBA" id="ARBA00023237"/>
    </source>
</evidence>
<reference evidence="15 16" key="1">
    <citation type="submission" date="2018-04" db="EMBL/GenBank/DDBJ databases">
        <title>Genome sequencing of Flavobacterium sp. HYN0059.</title>
        <authorList>
            <person name="Yi H."/>
            <person name="Baek C."/>
        </authorList>
    </citation>
    <scope>NUCLEOTIDE SEQUENCE [LARGE SCALE GENOMIC DNA]</scope>
    <source>
        <strain evidence="15 16">HYN0059</strain>
    </source>
</reference>
<evidence type="ECO:0000256" key="12">
    <source>
        <dbReference type="SAM" id="SignalP"/>
    </source>
</evidence>
<evidence type="ECO:0000313" key="15">
    <source>
        <dbReference type="EMBL" id="AWH85375.1"/>
    </source>
</evidence>
<dbReference type="SUPFAM" id="SSF56935">
    <property type="entry name" value="Porins"/>
    <property type="match status" value="1"/>
</dbReference>
<dbReference type="PANTHER" id="PTHR30069:SF29">
    <property type="entry name" value="HEMOGLOBIN AND HEMOGLOBIN-HAPTOGLOBIN-BINDING PROTEIN 1-RELATED"/>
    <property type="match status" value="1"/>
</dbReference>
<dbReference type="Gene3D" id="2.40.170.20">
    <property type="entry name" value="TonB-dependent receptor, beta-barrel domain"/>
    <property type="match status" value="1"/>
</dbReference>
<evidence type="ECO:0000256" key="5">
    <source>
        <dbReference type="ARBA" id="ARBA00022729"/>
    </source>
</evidence>
<gene>
    <name evidence="15" type="ORF">HYN59_09730</name>
</gene>
<dbReference type="OrthoDB" id="9762903at2"/>
<keyword evidence="2 10" id="KW-0813">Transport</keyword>
<keyword evidence="6 11" id="KW-0798">TonB box</keyword>
<evidence type="ECO:0000256" key="10">
    <source>
        <dbReference type="PROSITE-ProRule" id="PRU01360"/>
    </source>
</evidence>
<accession>A0A2S1QYB2</accession>
<comment type="similarity">
    <text evidence="10 11">Belongs to the TonB-dependent receptor family.</text>
</comment>
<evidence type="ECO:0000259" key="13">
    <source>
        <dbReference type="Pfam" id="PF00593"/>
    </source>
</evidence>
<feature type="chain" id="PRO_5015651483" evidence="12">
    <location>
        <begin position="21"/>
        <end position="609"/>
    </location>
</feature>
<dbReference type="InterPro" id="IPR039426">
    <property type="entry name" value="TonB-dep_rcpt-like"/>
</dbReference>
<evidence type="ECO:0000256" key="8">
    <source>
        <dbReference type="ARBA" id="ARBA00023170"/>
    </source>
</evidence>
<keyword evidence="7 10" id="KW-0472">Membrane</keyword>
<dbReference type="AlphaFoldDB" id="A0A2S1QYB2"/>
<dbReference type="InterPro" id="IPR012910">
    <property type="entry name" value="Plug_dom"/>
</dbReference>
<dbReference type="Gene3D" id="2.170.130.10">
    <property type="entry name" value="TonB-dependent receptor, plug domain"/>
    <property type="match status" value="1"/>
</dbReference>
<dbReference type="Proteomes" id="UP000244929">
    <property type="component" value="Chromosome"/>
</dbReference>
<dbReference type="Pfam" id="PF00593">
    <property type="entry name" value="TonB_dep_Rec_b-barrel"/>
    <property type="match status" value="1"/>
</dbReference>
<keyword evidence="8 15" id="KW-0675">Receptor</keyword>
<evidence type="ECO:0000313" key="16">
    <source>
        <dbReference type="Proteomes" id="UP000244929"/>
    </source>
</evidence>
<evidence type="ECO:0000256" key="6">
    <source>
        <dbReference type="ARBA" id="ARBA00023077"/>
    </source>
</evidence>
<dbReference type="GO" id="GO:0009279">
    <property type="term" value="C:cell outer membrane"/>
    <property type="evidence" value="ECO:0007669"/>
    <property type="project" value="UniProtKB-SubCell"/>
</dbReference>
<evidence type="ECO:0000256" key="4">
    <source>
        <dbReference type="ARBA" id="ARBA00022692"/>
    </source>
</evidence>
<dbReference type="EMBL" id="CP029186">
    <property type="protein sequence ID" value="AWH85375.1"/>
    <property type="molecule type" value="Genomic_DNA"/>
</dbReference>
<name>A0A2S1QYB2_9FLAO</name>
<dbReference type="RefSeq" id="WP_108778077.1">
    <property type="nucleotide sequence ID" value="NZ_CP029186.1"/>
</dbReference>
<evidence type="ECO:0000259" key="14">
    <source>
        <dbReference type="Pfam" id="PF07715"/>
    </source>
</evidence>
<dbReference type="GO" id="GO:0044718">
    <property type="term" value="P:siderophore transmembrane transport"/>
    <property type="evidence" value="ECO:0007669"/>
    <property type="project" value="TreeGrafter"/>
</dbReference>
<keyword evidence="9 10" id="KW-0998">Cell outer membrane</keyword>
<keyword evidence="16" id="KW-1185">Reference proteome</keyword>
<feature type="domain" description="TonB-dependent receptor plug" evidence="14">
    <location>
        <begin position="42"/>
        <end position="143"/>
    </location>
</feature>
<proteinExistence type="inferred from homology"/>
<sequence>MTLKKIILPFLLLLCHVLLAQNDAVVQLKEVIISDAQLHDFSTTQSTQKLTDSVIHKNAASLTSLLQYNTVIYFKENGLGMVSSPSFRGTSAQQTAVIWNGININSQLNGLTDFNILNARDFNSVTVRAGGGSVIYGSSAIGGSIHLNSELEFGSKFINNLRVDYGSFNTFGANYNLKASGEKFSTDVSISRNSSDNDYRYPGTDIKNDNGQYYNTSVNTAFAYKINDRNLLRLYSYAYDGKRHFSRTLAAPSRSMYDDTNTRNLLEWDGFYNRFTSKIKVAYLEEKYKYFENFRNGNFTFGKVKTFIGKYDLTYDVSNKIRLNTIIDYTQNNGEGSDILSKKRDIGSGSLLMKHQVTEKIQYELGIRKEITNAYESPLLFSAGTNIALTNFYNIKLNASRNFRIPTFNDLYWQGSGNPNLKPESSCQAELGNVFHFSNITFTLTGYYIKLTDMLRWVPSAGGIWRPENVGKVNNYGLESILNWKKKIGGGQLEFNGTYAYTVSREDGKSEQLIYVPFHKATASLAYDCKGFSAYYRHMFNGEVFTSSDNAYKIDAWNVSGIGAEYTFKVLSGLSLGAQVNNLWNEEYQNVSVRPMPGRYYNTYLNFKF</sequence>
<keyword evidence="5 12" id="KW-0732">Signal</keyword>
<keyword evidence="4 10" id="KW-0812">Transmembrane</keyword>
<organism evidence="15 16">
    <name type="scientific">Flavobacterium album</name>
    <dbReference type="NCBI Taxonomy" id="2175091"/>
    <lineage>
        <taxon>Bacteria</taxon>
        <taxon>Pseudomonadati</taxon>
        <taxon>Bacteroidota</taxon>
        <taxon>Flavobacteriia</taxon>
        <taxon>Flavobacteriales</taxon>
        <taxon>Flavobacteriaceae</taxon>
        <taxon>Flavobacterium</taxon>
    </lineage>
</organism>
<dbReference type="PANTHER" id="PTHR30069">
    <property type="entry name" value="TONB-DEPENDENT OUTER MEMBRANE RECEPTOR"/>
    <property type="match status" value="1"/>
</dbReference>
<evidence type="ECO:0000256" key="1">
    <source>
        <dbReference type="ARBA" id="ARBA00004571"/>
    </source>
</evidence>
<feature type="signal peptide" evidence="12">
    <location>
        <begin position="1"/>
        <end position="20"/>
    </location>
</feature>
<evidence type="ECO:0000256" key="11">
    <source>
        <dbReference type="RuleBase" id="RU003357"/>
    </source>
</evidence>
<dbReference type="InterPro" id="IPR000531">
    <property type="entry name" value="Beta-barrel_TonB"/>
</dbReference>
<evidence type="ECO:0000256" key="2">
    <source>
        <dbReference type="ARBA" id="ARBA00022448"/>
    </source>
</evidence>
<dbReference type="Pfam" id="PF07715">
    <property type="entry name" value="Plug"/>
    <property type="match status" value="1"/>
</dbReference>
<dbReference type="PROSITE" id="PS52016">
    <property type="entry name" value="TONB_DEPENDENT_REC_3"/>
    <property type="match status" value="1"/>
</dbReference>
<comment type="subcellular location">
    <subcellularLocation>
        <location evidence="1 10">Cell outer membrane</location>
        <topology evidence="1 10">Multi-pass membrane protein</topology>
    </subcellularLocation>
</comment>
<feature type="domain" description="TonB-dependent receptor-like beta-barrel" evidence="13">
    <location>
        <begin position="169"/>
        <end position="583"/>
    </location>
</feature>
<dbReference type="InterPro" id="IPR036942">
    <property type="entry name" value="Beta-barrel_TonB_sf"/>
</dbReference>
<dbReference type="KEGG" id="falb:HYN59_09730"/>
<keyword evidence="3 10" id="KW-1134">Transmembrane beta strand</keyword>
<evidence type="ECO:0000256" key="3">
    <source>
        <dbReference type="ARBA" id="ARBA00022452"/>
    </source>
</evidence>
<evidence type="ECO:0000256" key="7">
    <source>
        <dbReference type="ARBA" id="ARBA00023136"/>
    </source>
</evidence>